<organism evidence="2 3">
    <name type="scientific">Saprospira grandis (strain Lewin)</name>
    <dbReference type="NCBI Taxonomy" id="984262"/>
    <lineage>
        <taxon>Bacteria</taxon>
        <taxon>Pseudomonadati</taxon>
        <taxon>Bacteroidota</taxon>
        <taxon>Saprospiria</taxon>
        <taxon>Saprospirales</taxon>
        <taxon>Saprospiraceae</taxon>
        <taxon>Saprospira</taxon>
    </lineage>
</organism>
<dbReference type="Pfam" id="PF06961">
    <property type="entry name" value="DUF1294"/>
    <property type="match status" value="1"/>
</dbReference>
<feature type="transmembrane region" description="Helical" evidence="1">
    <location>
        <begin position="39"/>
        <end position="58"/>
    </location>
</feature>
<keyword evidence="1" id="KW-1133">Transmembrane helix</keyword>
<dbReference type="HOGENOM" id="CLU_091970_3_2_10"/>
<dbReference type="Proteomes" id="UP000007519">
    <property type="component" value="Chromosome"/>
</dbReference>
<accession>H6L490</accession>
<evidence type="ECO:0008006" key="4">
    <source>
        <dbReference type="Google" id="ProtNLM"/>
    </source>
</evidence>
<dbReference type="AlphaFoldDB" id="H6L490"/>
<gene>
    <name evidence="2" type="ordered locus">SGRA_2345</name>
</gene>
<dbReference type="RefSeq" id="WP_015692689.1">
    <property type="nucleotide sequence ID" value="NC_016940.1"/>
</dbReference>
<name>H6L490_SAPGL</name>
<dbReference type="EMBL" id="CP002831">
    <property type="protein sequence ID" value="AFC25074.1"/>
    <property type="molecule type" value="Genomic_DNA"/>
</dbReference>
<dbReference type="STRING" id="984262.SGRA_2345"/>
<evidence type="ECO:0000313" key="3">
    <source>
        <dbReference type="Proteomes" id="UP000007519"/>
    </source>
</evidence>
<dbReference type="KEGG" id="sgn:SGRA_2345"/>
<proteinExistence type="predicted"/>
<sequence length="93" mass="11213">MLLLILLPISLNIYALIQMYWDKRQAKKDAWRVPEKQLLRLGFLGGSLGILVGIYWFRHKTQKRSFLWRAWAAFLLHLLLLGFFLYYFYGLEF</sequence>
<evidence type="ECO:0000256" key="1">
    <source>
        <dbReference type="SAM" id="Phobius"/>
    </source>
</evidence>
<keyword evidence="1" id="KW-0812">Transmembrane</keyword>
<keyword evidence="3" id="KW-1185">Reference proteome</keyword>
<keyword evidence="1" id="KW-0472">Membrane</keyword>
<evidence type="ECO:0000313" key="2">
    <source>
        <dbReference type="EMBL" id="AFC25074.1"/>
    </source>
</evidence>
<dbReference type="InterPro" id="IPR010718">
    <property type="entry name" value="DUF1294"/>
</dbReference>
<dbReference type="eggNOG" id="COG3326">
    <property type="taxonomic scope" value="Bacteria"/>
</dbReference>
<feature type="transmembrane region" description="Helical" evidence="1">
    <location>
        <begin position="70"/>
        <end position="89"/>
    </location>
</feature>
<reference evidence="2 3" key="1">
    <citation type="journal article" date="2012" name="Stand. Genomic Sci.">
        <title>Complete genome sequencing and analysis of Saprospira grandis str. Lewin, a predatory marine bacterium.</title>
        <authorList>
            <person name="Saw J.H."/>
            <person name="Yuryev A."/>
            <person name="Kanbe M."/>
            <person name="Hou S."/>
            <person name="Young A.G."/>
            <person name="Aizawa S."/>
            <person name="Alam M."/>
        </authorList>
    </citation>
    <scope>NUCLEOTIDE SEQUENCE [LARGE SCALE GENOMIC DNA]</scope>
    <source>
        <strain evidence="2 3">Lewin</strain>
    </source>
</reference>
<protein>
    <recommendedName>
        <fullName evidence="4">DUF1294 domain-containing protein</fullName>
    </recommendedName>
</protein>